<keyword evidence="3" id="KW-0805">Transcription regulation</keyword>
<dbReference type="OrthoDB" id="60033at2759"/>
<dbReference type="GO" id="GO:0043565">
    <property type="term" value="F:sequence-specific DNA binding"/>
    <property type="evidence" value="ECO:0007669"/>
    <property type="project" value="InterPro"/>
</dbReference>
<comment type="subunit">
    <text evidence="7">Homotrimer. Homotrimerization increases the affinity of HSF1 to DNA. Interacts with transcriptional coregulator SSA1 on chromatin.</text>
</comment>
<comment type="similarity">
    <text evidence="2 8">Belongs to the HSF family.</text>
</comment>
<evidence type="ECO:0000256" key="5">
    <source>
        <dbReference type="ARBA" id="ARBA00023163"/>
    </source>
</evidence>
<dbReference type="STRING" id="401625.A0A0P1BDQ7"/>
<feature type="compositionally biased region" description="Polar residues" evidence="9">
    <location>
        <begin position="243"/>
        <end position="272"/>
    </location>
</feature>
<feature type="compositionally biased region" description="Polar residues" evidence="9">
    <location>
        <begin position="684"/>
        <end position="693"/>
    </location>
</feature>
<evidence type="ECO:0000256" key="6">
    <source>
        <dbReference type="ARBA" id="ARBA00023242"/>
    </source>
</evidence>
<accession>A0A0P1BDQ7</accession>
<dbReference type="PANTHER" id="PTHR10015">
    <property type="entry name" value="HEAT SHOCK TRANSCRIPTION FACTOR"/>
    <property type="match status" value="1"/>
</dbReference>
<dbReference type="SUPFAM" id="SSF46785">
    <property type="entry name" value="Winged helix' DNA-binding domain"/>
    <property type="match status" value="1"/>
</dbReference>
<dbReference type="Pfam" id="PF00447">
    <property type="entry name" value="HSF_DNA-bind"/>
    <property type="match status" value="1"/>
</dbReference>
<feature type="compositionally biased region" description="Basic and acidic residues" evidence="9">
    <location>
        <begin position="402"/>
        <end position="411"/>
    </location>
</feature>
<evidence type="ECO:0000259" key="10">
    <source>
        <dbReference type="SMART" id="SM00415"/>
    </source>
</evidence>
<keyword evidence="5" id="KW-0804">Transcription</keyword>
<feature type="compositionally biased region" description="Low complexity" evidence="9">
    <location>
        <begin position="587"/>
        <end position="611"/>
    </location>
</feature>
<keyword evidence="6" id="KW-0539">Nucleus</keyword>
<evidence type="ECO:0000256" key="2">
    <source>
        <dbReference type="ARBA" id="ARBA00006403"/>
    </source>
</evidence>
<keyword evidence="12" id="KW-1185">Reference proteome</keyword>
<evidence type="ECO:0000256" key="9">
    <source>
        <dbReference type="SAM" id="MobiDB-lite"/>
    </source>
</evidence>
<feature type="domain" description="HSF-type DNA-binding" evidence="10">
    <location>
        <begin position="287"/>
        <end position="402"/>
    </location>
</feature>
<feature type="region of interest" description="Disordered" evidence="9">
    <location>
        <begin position="1"/>
        <end position="284"/>
    </location>
</feature>
<evidence type="ECO:0000256" key="4">
    <source>
        <dbReference type="ARBA" id="ARBA00023125"/>
    </source>
</evidence>
<feature type="region of interest" description="Disordered" evidence="9">
    <location>
        <begin position="637"/>
        <end position="735"/>
    </location>
</feature>
<dbReference type="InterPro" id="IPR036390">
    <property type="entry name" value="WH_DNA-bd_sf"/>
</dbReference>
<dbReference type="Proteomes" id="UP000054845">
    <property type="component" value="Unassembled WGS sequence"/>
</dbReference>
<dbReference type="AlphaFoldDB" id="A0A0P1BDQ7"/>
<dbReference type="InterPro" id="IPR036388">
    <property type="entry name" value="WH-like_DNA-bd_sf"/>
</dbReference>
<dbReference type="GO" id="GO:0005634">
    <property type="term" value="C:nucleus"/>
    <property type="evidence" value="ECO:0007669"/>
    <property type="project" value="UniProtKB-SubCell"/>
</dbReference>
<dbReference type="PRINTS" id="PR00056">
    <property type="entry name" value="HSFDOMAIN"/>
</dbReference>
<dbReference type="InterPro" id="IPR000232">
    <property type="entry name" value="HSF_DNA-bd"/>
</dbReference>
<comment type="subcellular location">
    <subcellularLocation>
        <location evidence="1">Nucleus</location>
    </subcellularLocation>
</comment>
<evidence type="ECO:0000256" key="7">
    <source>
        <dbReference type="ARBA" id="ARBA00062171"/>
    </source>
</evidence>
<dbReference type="EMBL" id="CCYA01000240">
    <property type="protein sequence ID" value="CEH14211.1"/>
    <property type="molecule type" value="Genomic_DNA"/>
</dbReference>
<evidence type="ECO:0000313" key="12">
    <source>
        <dbReference type="Proteomes" id="UP000054845"/>
    </source>
</evidence>
<protein>
    <submittedName>
        <fullName evidence="11">Heat shock transcription factor</fullName>
    </submittedName>
</protein>
<evidence type="ECO:0000256" key="3">
    <source>
        <dbReference type="ARBA" id="ARBA00023015"/>
    </source>
</evidence>
<feature type="compositionally biased region" description="Low complexity" evidence="9">
    <location>
        <begin position="30"/>
        <end position="41"/>
    </location>
</feature>
<feature type="region of interest" description="Disordered" evidence="9">
    <location>
        <begin position="587"/>
        <end position="623"/>
    </location>
</feature>
<dbReference type="SMART" id="SM00415">
    <property type="entry name" value="HSF"/>
    <property type="match status" value="1"/>
</dbReference>
<proteinExistence type="inferred from homology"/>
<sequence>MSHQNPDPTQEQHAYGAGQQNGAYSGAGVAQQSHSQHSAQHQHPHQDDEGPYQSIGAYAPYYPETHKPYTSAGQYAQSAASPTAGFAEAASQHSPNAPAQAAPLTSDVAHANGMAVSEAEAAHESTEAAAGGRGDGQVEDYPPGEYTSSLQDGSGADETYAQADNAQDGQHTAHGDEGPSAYSAASGTHAEAQEASYAEAPDHEQNSGEQARNEEVDGQDAARAAAEPDADSQNVGQAGEGQPQDTNANGESSEVQASATDTNAPGDTQSQDAAGGALTSLEPDPPKAVAFVTKLYDMLNTDEWRVRDLIRWCEPNEYAEVPDEKPGTAFTVFDMGEFSRNVLPRYFKHANWQSFQRQLNLYGFRKINDQTRSTPGNPAVWAFRQKFFRQGNPTLLSAITRRGKEETENTRRKNKRKKGDEEAPFGALPAGEDGERAVKFRAALQEDETQVAGPSGADGEGKAIEGVRWTSGSRLAGGAHSQAQRLEQLAARIDAQSAKLELQTNAFAQLGRGLIEARADVGNAATQASNALDILAKAFEDPGALSNSSFTDVKQHITSLRDSAARLSTEFLFSVPTDTAVIAANESSSAATSAESAAPSNSAKAESSSQARTRSSHADREEPLTLEQILARIQADEPAPAAVNGTQEASAQDQDAVMDEGSSEQAGEQPQQQEHEAHQTTEQIVEQSGQDGQEQAIDPSLTDDMQVDGAHEAASAAARTVEVDDTEDAPHDDIDDVADAVHEQEQLASTVAA</sequence>
<keyword evidence="11" id="KW-0346">Stress response</keyword>
<organism evidence="11 12">
    <name type="scientific">Ceraceosorus bombacis</name>
    <dbReference type="NCBI Taxonomy" id="401625"/>
    <lineage>
        <taxon>Eukaryota</taxon>
        <taxon>Fungi</taxon>
        <taxon>Dikarya</taxon>
        <taxon>Basidiomycota</taxon>
        <taxon>Ustilaginomycotina</taxon>
        <taxon>Exobasidiomycetes</taxon>
        <taxon>Ceraceosorales</taxon>
        <taxon>Ceraceosoraceae</taxon>
        <taxon>Ceraceosorus</taxon>
    </lineage>
</organism>
<evidence type="ECO:0000256" key="1">
    <source>
        <dbReference type="ARBA" id="ARBA00004123"/>
    </source>
</evidence>
<name>A0A0P1BDQ7_9BASI</name>
<feature type="compositionally biased region" description="Polar residues" evidence="9">
    <location>
        <begin position="71"/>
        <end position="81"/>
    </location>
</feature>
<feature type="compositionally biased region" description="Polar residues" evidence="9">
    <location>
        <begin position="1"/>
        <end position="23"/>
    </location>
</feature>
<feature type="region of interest" description="Disordered" evidence="9">
    <location>
        <begin position="397"/>
        <end position="432"/>
    </location>
</feature>
<dbReference type="GO" id="GO:0003700">
    <property type="term" value="F:DNA-binding transcription factor activity"/>
    <property type="evidence" value="ECO:0007669"/>
    <property type="project" value="InterPro"/>
</dbReference>
<evidence type="ECO:0000313" key="11">
    <source>
        <dbReference type="EMBL" id="CEH14211.1"/>
    </source>
</evidence>
<feature type="compositionally biased region" description="Polar residues" evidence="9">
    <location>
        <begin position="644"/>
        <end position="653"/>
    </location>
</feature>
<dbReference type="Gene3D" id="1.10.10.10">
    <property type="entry name" value="Winged helix-like DNA-binding domain superfamily/Winged helix DNA-binding domain"/>
    <property type="match status" value="1"/>
</dbReference>
<feature type="compositionally biased region" description="Basic and acidic residues" evidence="9">
    <location>
        <begin position="200"/>
        <end position="215"/>
    </location>
</feature>
<feature type="compositionally biased region" description="Low complexity" evidence="9">
    <location>
        <begin position="663"/>
        <end position="672"/>
    </location>
</feature>
<evidence type="ECO:0000256" key="8">
    <source>
        <dbReference type="RuleBase" id="RU004020"/>
    </source>
</evidence>
<dbReference type="FunFam" id="1.10.10.10:FF:000027">
    <property type="entry name" value="Heat shock transcription factor 1"/>
    <property type="match status" value="1"/>
</dbReference>
<dbReference type="PANTHER" id="PTHR10015:SF427">
    <property type="entry name" value="HEAT SHOCK FACTOR PROTEIN"/>
    <property type="match status" value="1"/>
</dbReference>
<reference evidence="11 12" key="1">
    <citation type="submission" date="2014-09" db="EMBL/GenBank/DDBJ databases">
        <authorList>
            <person name="Magalhaes I.L.F."/>
            <person name="Oliveira U."/>
            <person name="Santos F.R."/>
            <person name="Vidigal T.H.D.A."/>
            <person name="Brescovit A.D."/>
            <person name="Santos A.J."/>
        </authorList>
    </citation>
    <scope>NUCLEOTIDE SEQUENCE [LARGE SCALE GENOMIC DNA]</scope>
</reference>
<keyword evidence="4" id="KW-0238">DNA-binding</keyword>